<feature type="transmembrane region" description="Helical" evidence="1">
    <location>
        <begin position="67"/>
        <end position="90"/>
    </location>
</feature>
<protein>
    <submittedName>
        <fullName evidence="2">Uncharacterized protein</fullName>
    </submittedName>
</protein>
<organism evidence="2 3">
    <name type="scientific">Kangiella taiwanensis</name>
    <dbReference type="NCBI Taxonomy" id="1079179"/>
    <lineage>
        <taxon>Bacteria</taxon>
        <taxon>Pseudomonadati</taxon>
        <taxon>Pseudomonadota</taxon>
        <taxon>Gammaproteobacteria</taxon>
        <taxon>Kangiellales</taxon>
        <taxon>Kangiellaceae</taxon>
        <taxon>Kangiella</taxon>
    </lineage>
</organism>
<evidence type="ECO:0000256" key="1">
    <source>
        <dbReference type="SAM" id="Phobius"/>
    </source>
</evidence>
<sequence length="96" mass="10470">MSTNTKRGAWWLTGICLILAIPLVAMQFTEEVSWSLSDFLVFGGLLAIIGFTYEFGIRRLKSSTKRALMTLALIAVFLLVWAELAVGIFGSPLAGS</sequence>
<dbReference type="EMBL" id="BAABFU010000003">
    <property type="protein sequence ID" value="GAA4351610.1"/>
    <property type="molecule type" value="Genomic_DNA"/>
</dbReference>
<feature type="transmembrane region" description="Helical" evidence="1">
    <location>
        <begin position="34"/>
        <end position="55"/>
    </location>
</feature>
<evidence type="ECO:0000313" key="2">
    <source>
        <dbReference type="EMBL" id="GAA4351610.1"/>
    </source>
</evidence>
<dbReference type="RefSeq" id="WP_223579913.1">
    <property type="nucleotide sequence ID" value="NZ_BAABFU010000003.1"/>
</dbReference>
<accession>A0ABP8I588</accession>
<comment type="caution">
    <text evidence="2">The sequence shown here is derived from an EMBL/GenBank/DDBJ whole genome shotgun (WGS) entry which is preliminary data.</text>
</comment>
<keyword evidence="1" id="KW-0472">Membrane</keyword>
<reference evidence="3" key="1">
    <citation type="journal article" date="2019" name="Int. J. Syst. Evol. Microbiol.">
        <title>The Global Catalogue of Microorganisms (GCM) 10K type strain sequencing project: providing services to taxonomists for standard genome sequencing and annotation.</title>
        <authorList>
            <consortium name="The Broad Institute Genomics Platform"/>
            <consortium name="The Broad Institute Genome Sequencing Center for Infectious Disease"/>
            <person name="Wu L."/>
            <person name="Ma J."/>
        </authorList>
    </citation>
    <scope>NUCLEOTIDE SEQUENCE [LARGE SCALE GENOMIC DNA]</scope>
    <source>
        <strain evidence="3">JCM 17727</strain>
    </source>
</reference>
<evidence type="ECO:0000313" key="3">
    <source>
        <dbReference type="Proteomes" id="UP001501294"/>
    </source>
</evidence>
<proteinExistence type="predicted"/>
<keyword evidence="1" id="KW-0812">Transmembrane</keyword>
<keyword evidence="1" id="KW-1133">Transmembrane helix</keyword>
<keyword evidence="3" id="KW-1185">Reference proteome</keyword>
<gene>
    <name evidence="2" type="ORF">GCM10023150_18460</name>
</gene>
<name>A0ABP8I588_9GAMM</name>
<feature type="transmembrane region" description="Helical" evidence="1">
    <location>
        <begin position="9"/>
        <end position="28"/>
    </location>
</feature>
<dbReference type="Proteomes" id="UP001501294">
    <property type="component" value="Unassembled WGS sequence"/>
</dbReference>